<dbReference type="InterPro" id="IPR004821">
    <property type="entry name" value="Cyt_trans-like"/>
</dbReference>
<reference evidence="2 3" key="1">
    <citation type="submission" date="2019-01" db="EMBL/GenBank/DDBJ databases">
        <authorList>
            <consortium name="Pathogen Informatics"/>
        </authorList>
    </citation>
    <scope>NUCLEOTIDE SEQUENCE [LARGE SCALE GENOMIC DNA]</scope>
    <source>
        <strain evidence="2 3">NCTC10112</strain>
    </source>
</reference>
<evidence type="ECO:0000313" key="2">
    <source>
        <dbReference type="EMBL" id="VEU55808.1"/>
    </source>
</evidence>
<dbReference type="OrthoDB" id="9769796at2"/>
<dbReference type="NCBIfam" id="NF010192">
    <property type="entry name" value="PRK13671.1"/>
    <property type="match status" value="1"/>
</dbReference>
<evidence type="ECO:0000256" key="1">
    <source>
        <dbReference type="ARBA" id="ARBA00022884"/>
    </source>
</evidence>
<gene>
    <name evidence="2" type="ORF">NCTC10112_00424</name>
</gene>
<dbReference type="PANTHER" id="PTHR37825">
    <property type="entry name" value="TRNA(MET) CYTIDINE ACETATE LIGASE"/>
    <property type="match status" value="1"/>
</dbReference>
<dbReference type="RefSeq" id="WP_022935801.1">
    <property type="nucleotide sequence ID" value="NZ_LR214940.1"/>
</dbReference>
<dbReference type="GO" id="GO:0016740">
    <property type="term" value="F:transferase activity"/>
    <property type="evidence" value="ECO:0007669"/>
    <property type="project" value="UniProtKB-KW"/>
</dbReference>
<proteinExistence type="predicted"/>
<keyword evidence="1" id="KW-0694">RNA-binding</keyword>
<dbReference type="InterPro" id="IPR008513">
    <property type="entry name" value="tRNA(Met)_cyd_acetate_ligase"/>
</dbReference>
<dbReference type="EMBL" id="LR214940">
    <property type="protein sequence ID" value="VEU55808.1"/>
    <property type="molecule type" value="Genomic_DNA"/>
</dbReference>
<dbReference type="AlphaFoldDB" id="A0A448ZX22"/>
<dbReference type="GO" id="GO:0003723">
    <property type="term" value="F:RNA binding"/>
    <property type="evidence" value="ECO:0007669"/>
    <property type="project" value="UniProtKB-KW"/>
</dbReference>
<name>A0A448ZX22_METOS</name>
<organism evidence="2 3">
    <name type="scientific">Metamycoplasma orale</name>
    <name type="common">Mycoplasma orale</name>
    <dbReference type="NCBI Taxonomy" id="2121"/>
    <lineage>
        <taxon>Bacteria</taxon>
        <taxon>Bacillati</taxon>
        <taxon>Mycoplasmatota</taxon>
        <taxon>Mycoplasmoidales</taxon>
        <taxon>Metamycoplasmataceae</taxon>
        <taxon>Metamycoplasma</taxon>
    </lineage>
</organism>
<dbReference type="SUPFAM" id="SSF52374">
    <property type="entry name" value="Nucleotidylyl transferase"/>
    <property type="match status" value="1"/>
</dbReference>
<dbReference type="InterPro" id="IPR014729">
    <property type="entry name" value="Rossmann-like_a/b/a_fold"/>
</dbReference>
<keyword evidence="3" id="KW-1185">Reference proteome</keyword>
<dbReference type="PANTHER" id="PTHR37825:SF1">
    <property type="entry name" value="TRNA(MET) CYTIDINE ACETATE LIGASE"/>
    <property type="match status" value="1"/>
</dbReference>
<dbReference type="KEGG" id="mob:NCTC10112_00424"/>
<accession>A0A448ZX22</accession>
<dbReference type="Gene3D" id="3.40.50.620">
    <property type="entry name" value="HUPs"/>
    <property type="match status" value="1"/>
</dbReference>
<dbReference type="NCBIfam" id="TIGR00125">
    <property type="entry name" value="cyt_tran_rel"/>
    <property type="match status" value="1"/>
</dbReference>
<evidence type="ECO:0000313" key="3">
    <source>
        <dbReference type="Proteomes" id="UP000290482"/>
    </source>
</evidence>
<keyword evidence="2" id="KW-0808">Transferase</keyword>
<dbReference type="Pfam" id="PF05636">
    <property type="entry name" value="HIGH_NTase1"/>
    <property type="match status" value="1"/>
</dbReference>
<sequence length="308" mass="35129">MRVGLIAEFNPFHNGHKYLINKIKEQFSNCYLVIALSGNYTQRGELSVLPFAIRKNLALEHGADEVIEIDLLTSIQAAHQFAKGSIDLLVTKGINVLAFGVDDEIADISNYINCAMLTINNKEYDQKLKKYLSKGFSYPYSAFQSLKDIIESNKLSYPLPKDILGFEYVKYILKNKLDIIPVCFKRTAIHNDDNNANNIYASGSYIRKLLLAGKDVSKFTPARFPNKIPNIADEYYKFQQIVFSSSTEELKSIYLMNEGMENLFKKNISCSNYNEFIQACTSKRYIASRIKRVFLCVLLGIKKNDIKN</sequence>
<protein>
    <submittedName>
        <fullName evidence="2">Cytidyltransferase-like domain</fullName>
    </submittedName>
</protein>
<dbReference type="Proteomes" id="UP000290482">
    <property type="component" value="Chromosome"/>
</dbReference>